<reference evidence="1 2" key="1">
    <citation type="journal article" date="2018" name="Front. Plant Sci.">
        <title>Red Clover (Trifolium pratense) and Zigzag Clover (T. medium) - A Picture of Genomic Similarities and Differences.</title>
        <authorList>
            <person name="Dluhosova J."/>
            <person name="Istvanek J."/>
            <person name="Nedelnik J."/>
            <person name="Repkova J."/>
        </authorList>
    </citation>
    <scope>NUCLEOTIDE SEQUENCE [LARGE SCALE GENOMIC DNA]</scope>
    <source>
        <strain evidence="2">cv. 10/8</strain>
        <tissue evidence="1">Leaf</tissue>
    </source>
</reference>
<feature type="non-terminal residue" evidence="1">
    <location>
        <position position="1"/>
    </location>
</feature>
<proteinExistence type="predicted"/>
<name>A0A392MAF1_9FABA</name>
<keyword evidence="2" id="KW-1185">Reference proteome</keyword>
<evidence type="ECO:0000313" key="2">
    <source>
        <dbReference type="Proteomes" id="UP000265520"/>
    </source>
</evidence>
<sequence>ASYKLSDVAMLKKEKWTRRRLQRQSRFCSRAHVLSFMAAASSHLTSPPRSKRQSTTSSGWFNCELFGFVAVMQFSDWFGL</sequence>
<accession>A0A392MAF1</accession>
<evidence type="ECO:0000313" key="1">
    <source>
        <dbReference type="EMBL" id="MCH84416.1"/>
    </source>
</evidence>
<gene>
    <name evidence="1" type="ORF">A2U01_0005248</name>
</gene>
<protein>
    <submittedName>
        <fullName evidence="1">Uncharacterized protein</fullName>
    </submittedName>
</protein>
<dbReference type="AlphaFoldDB" id="A0A392MAF1"/>
<organism evidence="1 2">
    <name type="scientific">Trifolium medium</name>
    <dbReference type="NCBI Taxonomy" id="97028"/>
    <lineage>
        <taxon>Eukaryota</taxon>
        <taxon>Viridiplantae</taxon>
        <taxon>Streptophyta</taxon>
        <taxon>Embryophyta</taxon>
        <taxon>Tracheophyta</taxon>
        <taxon>Spermatophyta</taxon>
        <taxon>Magnoliopsida</taxon>
        <taxon>eudicotyledons</taxon>
        <taxon>Gunneridae</taxon>
        <taxon>Pentapetalae</taxon>
        <taxon>rosids</taxon>
        <taxon>fabids</taxon>
        <taxon>Fabales</taxon>
        <taxon>Fabaceae</taxon>
        <taxon>Papilionoideae</taxon>
        <taxon>50 kb inversion clade</taxon>
        <taxon>NPAAA clade</taxon>
        <taxon>Hologalegina</taxon>
        <taxon>IRL clade</taxon>
        <taxon>Trifolieae</taxon>
        <taxon>Trifolium</taxon>
    </lineage>
</organism>
<dbReference type="Proteomes" id="UP000265520">
    <property type="component" value="Unassembled WGS sequence"/>
</dbReference>
<comment type="caution">
    <text evidence="1">The sequence shown here is derived from an EMBL/GenBank/DDBJ whole genome shotgun (WGS) entry which is preliminary data.</text>
</comment>
<dbReference type="EMBL" id="LXQA010006782">
    <property type="protein sequence ID" value="MCH84416.1"/>
    <property type="molecule type" value="Genomic_DNA"/>
</dbReference>